<evidence type="ECO:0000313" key="2">
    <source>
        <dbReference type="Proteomes" id="UP000516384"/>
    </source>
</evidence>
<evidence type="ECO:0000313" key="1">
    <source>
        <dbReference type="EMBL" id="QNR65261.1"/>
    </source>
</evidence>
<organism evidence="1 2">
    <name type="scientific">Paenibacillus peoriae</name>
    <dbReference type="NCBI Taxonomy" id="59893"/>
    <lineage>
        <taxon>Bacteria</taxon>
        <taxon>Bacillati</taxon>
        <taxon>Bacillota</taxon>
        <taxon>Bacilli</taxon>
        <taxon>Bacillales</taxon>
        <taxon>Paenibacillaceae</taxon>
        <taxon>Paenibacillus</taxon>
    </lineage>
</organism>
<dbReference type="AlphaFoldDB" id="A0A7H0Y2F3"/>
<reference evidence="1 2" key="1">
    <citation type="submission" date="2020-09" db="EMBL/GenBank/DDBJ databases">
        <title>Characterization of Paenibacillus peoriae strain ZF390 with broad-spectrum antimicrobial activity as a potential biocontrol agent.</title>
        <authorList>
            <person name="Li L."/>
            <person name="Zhao Y."/>
            <person name="Li B."/>
            <person name="Xie X."/>
        </authorList>
    </citation>
    <scope>NUCLEOTIDE SEQUENCE [LARGE SCALE GENOMIC DNA]</scope>
    <source>
        <strain evidence="1 2">ZF390</strain>
    </source>
</reference>
<proteinExistence type="predicted"/>
<sequence length="370" mass="43895">MKRFDQTAIKISELISNKTFSRYIDYIQNGLSDIQRIWKIENWDDILENYMYTHWNELIDLNENPYWSPDNITNEDKILVFMKLKKSVLSAIHMNYQALIEQRLKLLLLDGTEMWTIFKESIKEIEVIKSSSEIWKLRNQIEKLFLHYILMEKIKLVWEGPSNYSEISLASPELQNIEIKPSTYLGPKTYETPLEVSPELSDKQTSLLEDQLTMSKKAENYVFKRNLKGGIVPNYPPSGVFIPERFVREKNIEHGDKLKLTSNFTKNEQDYYDFEIVEKVSLIQHERIQFNYCILEQNESSWYVEEYEPFKGAGNNKRVSIIWNDAPYRIYLSDVDVHALNLNAGNYIDISFWKNNPNSPKIIWHHRNLE</sequence>
<protein>
    <submittedName>
        <fullName evidence="1">Uncharacterized protein</fullName>
    </submittedName>
</protein>
<dbReference type="Proteomes" id="UP000516384">
    <property type="component" value="Chromosome"/>
</dbReference>
<dbReference type="EMBL" id="CP061172">
    <property type="protein sequence ID" value="QNR65261.1"/>
    <property type="molecule type" value="Genomic_DNA"/>
</dbReference>
<name>A0A7H0Y2F3_9BACL</name>
<dbReference type="RefSeq" id="WP_190297168.1">
    <property type="nucleotide sequence ID" value="NZ_CP061172.1"/>
</dbReference>
<accession>A0A7H0Y2F3</accession>
<gene>
    <name evidence="1" type="ORF">IAQ67_15215</name>
</gene>